<name>A0ABN3B606_9MICO</name>
<dbReference type="Gene3D" id="3.20.20.210">
    <property type="match status" value="1"/>
</dbReference>
<organism evidence="2 3">
    <name type="scientific">Leucobacter alluvii</name>
    <dbReference type="NCBI Taxonomy" id="340321"/>
    <lineage>
        <taxon>Bacteria</taxon>
        <taxon>Bacillati</taxon>
        <taxon>Actinomycetota</taxon>
        <taxon>Actinomycetes</taxon>
        <taxon>Micrococcales</taxon>
        <taxon>Microbacteriaceae</taxon>
        <taxon>Leucobacter</taxon>
    </lineage>
</organism>
<dbReference type="EMBL" id="BAAAOP010000005">
    <property type="protein sequence ID" value="GAA2187020.1"/>
    <property type="molecule type" value="Genomic_DNA"/>
</dbReference>
<dbReference type="Proteomes" id="UP001501084">
    <property type="component" value="Unassembled WGS sequence"/>
</dbReference>
<feature type="region of interest" description="Disordered" evidence="1">
    <location>
        <begin position="418"/>
        <end position="438"/>
    </location>
</feature>
<accession>A0ABN3B606</accession>
<dbReference type="PANTHER" id="PTHR43844">
    <property type="entry name" value="METHIONINE SYNTHASE"/>
    <property type="match status" value="1"/>
</dbReference>
<evidence type="ECO:0000313" key="2">
    <source>
        <dbReference type="EMBL" id="GAA2187020.1"/>
    </source>
</evidence>
<reference evidence="2 3" key="1">
    <citation type="journal article" date="2019" name="Int. J. Syst. Evol. Microbiol.">
        <title>The Global Catalogue of Microorganisms (GCM) 10K type strain sequencing project: providing services to taxonomists for standard genome sequencing and annotation.</title>
        <authorList>
            <consortium name="The Broad Institute Genomics Platform"/>
            <consortium name="The Broad Institute Genome Sequencing Center for Infectious Disease"/>
            <person name="Wu L."/>
            <person name="Ma J."/>
        </authorList>
    </citation>
    <scope>NUCLEOTIDE SEQUENCE [LARGE SCALE GENOMIC DNA]</scope>
    <source>
        <strain evidence="2 3">JCM 14919</strain>
    </source>
</reference>
<keyword evidence="3" id="KW-1185">Reference proteome</keyword>
<evidence type="ECO:0000256" key="1">
    <source>
        <dbReference type="SAM" id="MobiDB-lite"/>
    </source>
</evidence>
<dbReference type="RefSeq" id="WP_346057617.1">
    <property type="nucleotide sequence ID" value="NZ_BAAAOP010000005.1"/>
</dbReference>
<evidence type="ECO:0000313" key="3">
    <source>
        <dbReference type="Proteomes" id="UP001501084"/>
    </source>
</evidence>
<dbReference type="SUPFAM" id="SSF51726">
    <property type="entry name" value="UROD/MetE-like"/>
    <property type="match status" value="1"/>
</dbReference>
<proteinExistence type="predicted"/>
<dbReference type="PANTHER" id="PTHR43844:SF2">
    <property type="entry name" value="SYNTHASE, VITAMIN-B12 INDEPENDENT, PUTATIVE (AFU_ORTHOLOGUE AFUA_3G12060)-RELATED"/>
    <property type="match status" value="1"/>
</dbReference>
<comment type="caution">
    <text evidence="2">The sequence shown here is derived from an EMBL/GenBank/DDBJ whole genome shotgun (WGS) entry which is preliminary data.</text>
</comment>
<sequence length="438" mass="47056">MSASGGIEAEAARHVAPTSGWIADELPTEAVGSLPRPASLQRAVLDAETGLIDSEELLREQDRAVRDTLDRFAETGSPLVGDGEQRRQSFASYPLGTSFDDGDVRAGPVFAVFADGHHRVIPSLARGPFRFRSWAADDVAAARPLTHLPLKQAVISPSMLSLMVPPDGLGEYSREQFLEDVVSGCVEDIRRSFAAGASRITIDFTEGRLALRRDLRAPWAGPEALGGFIDLINRVLADLTPEQRGAVGVHTCPGNDHDSAHSADVDYAALIPELFQIEAGYFLIQAASEKDPDRVARLVGRQLRQRSRAAGTAPRVLIGVTDPMNPKLETAAEVRDQLVRASRFIPAELLGSTDDCGFSPYLIDEKPKHGTPDFAREVAFAKIAARVRGTELAQQEFSGAEPAPASYAGFGRTGVAAARPAHRSADAAPGVERQEGRR</sequence>
<gene>
    <name evidence="2" type="ORF">GCM10009786_10140</name>
</gene>
<protein>
    <submittedName>
        <fullName evidence="2">Cobalamin-independent methionine synthase II family protein</fullName>
    </submittedName>
</protein>
<dbReference type="InterPro" id="IPR038071">
    <property type="entry name" value="UROD/MetE-like_sf"/>
</dbReference>